<evidence type="ECO:0000256" key="9">
    <source>
        <dbReference type="SAM" id="Phobius"/>
    </source>
</evidence>
<feature type="transmembrane region" description="Helical" evidence="9">
    <location>
        <begin position="229"/>
        <end position="245"/>
    </location>
</feature>
<proteinExistence type="inferred from homology"/>
<dbReference type="EMBL" id="FNEZ01000007">
    <property type="protein sequence ID" value="SDK49417.1"/>
    <property type="molecule type" value="Genomic_DNA"/>
</dbReference>
<dbReference type="Proteomes" id="UP000199580">
    <property type="component" value="Unassembled WGS sequence"/>
</dbReference>
<evidence type="ECO:0000256" key="6">
    <source>
        <dbReference type="ARBA" id="ARBA00023065"/>
    </source>
</evidence>
<accession>A0A1G9CCN1</accession>
<keyword evidence="3" id="KW-1003">Cell membrane</keyword>
<comment type="subcellular location">
    <subcellularLocation>
        <location evidence="1">Cell membrane</location>
        <topology evidence="1">Multi-pass membrane protein</topology>
    </subcellularLocation>
</comment>
<gene>
    <name evidence="10" type="ORF">SAMN04487935_3476</name>
</gene>
<name>A0A1G9CCN1_9FLAO</name>
<protein>
    <submittedName>
        <fullName evidence="10">Putative membrane protein</fullName>
    </submittedName>
</protein>
<evidence type="ECO:0000256" key="4">
    <source>
        <dbReference type="ARBA" id="ARBA00022692"/>
    </source>
</evidence>
<dbReference type="Pfam" id="PF25539">
    <property type="entry name" value="Bestrophin_2"/>
    <property type="match status" value="1"/>
</dbReference>
<evidence type="ECO:0000256" key="8">
    <source>
        <dbReference type="ARBA" id="ARBA00034708"/>
    </source>
</evidence>
<dbReference type="GO" id="GO:0005886">
    <property type="term" value="C:plasma membrane"/>
    <property type="evidence" value="ECO:0007669"/>
    <property type="project" value="UniProtKB-SubCell"/>
</dbReference>
<comment type="similarity">
    <text evidence="8">Belongs to the anion channel-forming bestrophin (TC 1.A.46) family.</text>
</comment>
<reference evidence="10 11" key="1">
    <citation type="submission" date="2016-10" db="EMBL/GenBank/DDBJ databases">
        <authorList>
            <person name="de Groot N.N."/>
        </authorList>
    </citation>
    <scope>NUCLEOTIDE SEQUENCE [LARGE SCALE GENOMIC DNA]</scope>
    <source>
        <strain evidence="10 11">CGMCC 1.10076</strain>
    </source>
</reference>
<evidence type="ECO:0000313" key="11">
    <source>
        <dbReference type="Proteomes" id="UP000199580"/>
    </source>
</evidence>
<feature type="transmembrane region" description="Helical" evidence="9">
    <location>
        <begin position="39"/>
        <end position="62"/>
    </location>
</feature>
<keyword evidence="2" id="KW-0813">Transport</keyword>
<dbReference type="GO" id="GO:0005254">
    <property type="term" value="F:chloride channel activity"/>
    <property type="evidence" value="ECO:0007669"/>
    <property type="project" value="InterPro"/>
</dbReference>
<dbReference type="InterPro" id="IPR044669">
    <property type="entry name" value="YneE/VCCN1/2-like"/>
</dbReference>
<evidence type="ECO:0000256" key="5">
    <source>
        <dbReference type="ARBA" id="ARBA00022989"/>
    </source>
</evidence>
<keyword evidence="5 9" id="KW-1133">Transmembrane helix</keyword>
<dbReference type="PANTHER" id="PTHR33281:SF19">
    <property type="entry name" value="VOLTAGE-DEPENDENT ANION CHANNEL-FORMING PROTEIN YNEE"/>
    <property type="match status" value="1"/>
</dbReference>
<evidence type="ECO:0000313" key="10">
    <source>
        <dbReference type="EMBL" id="SDK49417.1"/>
    </source>
</evidence>
<feature type="transmembrane region" description="Helical" evidence="9">
    <location>
        <begin position="12"/>
        <end position="33"/>
    </location>
</feature>
<keyword evidence="7 9" id="KW-0472">Membrane</keyword>
<feature type="transmembrane region" description="Helical" evidence="9">
    <location>
        <begin position="206"/>
        <end position="223"/>
    </location>
</feature>
<dbReference type="OrthoDB" id="445589at2"/>
<dbReference type="RefSeq" id="WP_091398526.1">
    <property type="nucleotide sequence ID" value="NZ_BKAI01000010.1"/>
</dbReference>
<dbReference type="PANTHER" id="PTHR33281">
    <property type="entry name" value="UPF0187 PROTEIN YNEE"/>
    <property type="match status" value="1"/>
</dbReference>
<evidence type="ECO:0000256" key="3">
    <source>
        <dbReference type="ARBA" id="ARBA00022475"/>
    </source>
</evidence>
<keyword evidence="11" id="KW-1185">Reference proteome</keyword>
<organism evidence="10 11">
    <name type="scientific">Flavobacterium noncentrifugens</name>
    <dbReference type="NCBI Taxonomy" id="1128970"/>
    <lineage>
        <taxon>Bacteria</taxon>
        <taxon>Pseudomonadati</taxon>
        <taxon>Bacteroidota</taxon>
        <taxon>Flavobacteriia</taxon>
        <taxon>Flavobacteriales</taxon>
        <taxon>Flavobacteriaceae</taxon>
        <taxon>Flavobacterium</taxon>
    </lineage>
</organism>
<evidence type="ECO:0000256" key="1">
    <source>
        <dbReference type="ARBA" id="ARBA00004651"/>
    </source>
</evidence>
<sequence>MLLNKKIPLPYILRTIKYEVVYVFVIGLVVYYLTHEFKMLIPIMPIAIPAFIGTAISVILSFKLNQSYDRWWEARKIWGSIVNDSRNLIIQLQSFVEIPAEAAIKKIAYRQIAWCYALGRHLRGQDVLQTLEKYFSAEDLNSIKKHSNKPLAILQLNAMDIEKLRKNATLELFSQVQLNNTIVSLTNSMGMAERIKNTVFPVTYKYFLHLIIYLFVITLSISLRDIESYFEIPLLLVISMAFFLLEKTASHLQDPFNDMPTDISVTSIATTIEINIMDLLNEDQKPEPLKTDNFYLM</sequence>
<keyword evidence="6" id="KW-0406">Ion transport</keyword>
<evidence type="ECO:0000256" key="2">
    <source>
        <dbReference type="ARBA" id="ARBA00022448"/>
    </source>
</evidence>
<evidence type="ECO:0000256" key="7">
    <source>
        <dbReference type="ARBA" id="ARBA00023136"/>
    </source>
</evidence>
<dbReference type="AlphaFoldDB" id="A0A1G9CCN1"/>
<keyword evidence="4 9" id="KW-0812">Transmembrane</keyword>